<gene>
    <name evidence="5" type="ORF">PbJCM13498_32580</name>
</gene>
<dbReference type="SUPFAM" id="SSF46785">
    <property type="entry name" value="Winged helix' DNA-binding domain"/>
    <property type="match status" value="1"/>
</dbReference>
<dbReference type="InterPro" id="IPR050397">
    <property type="entry name" value="Env_Response_Regulators"/>
</dbReference>
<keyword evidence="2" id="KW-0238">DNA-binding</keyword>
<name>A0A5M4B2K9_9BACT</name>
<dbReference type="InterPro" id="IPR018490">
    <property type="entry name" value="cNMP-bd_dom_sf"/>
</dbReference>
<dbReference type="InterPro" id="IPR000595">
    <property type="entry name" value="cNMP-bd_dom"/>
</dbReference>
<evidence type="ECO:0000256" key="1">
    <source>
        <dbReference type="ARBA" id="ARBA00023015"/>
    </source>
</evidence>
<dbReference type="SMART" id="SM00419">
    <property type="entry name" value="HTH_CRP"/>
    <property type="match status" value="1"/>
</dbReference>
<dbReference type="Pfam" id="PF13545">
    <property type="entry name" value="HTH_Crp_2"/>
    <property type="match status" value="1"/>
</dbReference>
<dbReference type="InterPro" id="IPR014710">
    <property type="entry name" value="RmlC-like_jellyroll"/>
</dbReference>
<accession>A0A5M4B2K9</accession>
<sequence length="221" mass="25111">MNTILSQSPIFKGLQPPEIENLLVQVPHQIRHFHKDDLLAVAGEEVKTAMILLEGKLQGEMVDFSGNSLKIEELIPPQMVAAGFLFGKKSRFPVNLSAMADGEMLIILKPNFTRLLSLDNRVLNNFLNIISDKAQFLSRKISFLNFKTIREKIAFFLLQHYKSGFRNIPLKQNQQSLAEMFGVARPSLARTIGELQREGILEWRRGEVEIKNAEVLKSILQ</sequence>
<keyword evidence="6" id="KW-1185">Reference proteome</keyword>
<dbReference type="SUPFAM" id="SSF51206">
    <property type="entry name" value="cAMP-binding domain-like"/>
    <property type="match status" value="1"/>
</dbReference>
<organism evidence="5 6">
    <name type="scientific">Prolixibacter bellariivorans</name>
    <dbReference type="NCBI Taxonomy" id="314319"/>
    <lineage>
        <taxon>Bacteria</taxon>
        <taxon>Pseudomonadati</taxon>
        <taxon>Bacteroidota</taxon>
        <taxon>Bacteroidia</taxon>
        <taxon>Marinilabiliales</taxon>
        <taxon>Prolixibacteraceae</taxon>
        <taxon>Prolixibacter</taxon>
    </lineage>
</organism>
<dbReference type="GO" id="GO:0005829">
    <property type="term" value="C:cytosol"/>
    <property type="evidence" value="ECO:0007669"/>
    <property type="project" value="TreeGrafter"/>
</dbReference>
<dbReference type="OrthoDB" id="1116216at2"/>
<dbReference type="InterPro" id="IPR036390">
    <property type="entry name" value="WH_DNA-bd_sf"/>
</dbReference>
<dbReference type="EMBL" id="BLAX01000001">
    <property type="protein sequence ID" value="GET34395.1"/>
    <property type="molecule type" value="Genomic_DNA"/>
</dbReference>
<dbReference type="PANTHER" id="PTHR24567:SF58">
    <property type="entry name" value="CYCLIC AMP-BINDING REGULATORY PROTEIN"/>
    <property type="match status" value="1"/>
</dbReference>
<proteinExistence type="predicted"/>
<dbReference type="Proteomes" id="UP000391834">
    <property type="component" value="Unassembled WGS sequence"/>
</dbReference>
<evidence type="ECO:0000256" key="3">
    <source>
        <dbReference type="ARBA" id="ARBA00023163"/>
    </source>
</evidence>
<evidence type="ECO:0000313" key="5">
    <source>
        <dbReference type="EMBL" id="GET34395.1"/>
    </source>
</evidence>
<dbReference type="GO" id="GO:0003700">
    <property type="term" value="F:DNA-binding transcription factor activity"/>
    <property type="evidence" value="ECO:0007669"/>
    <property type="project" value="TreeGrafter"/>
</dbReference>
<feature type="domain" description="HTH crp-type" evidence="4">
    <location>
        <begin position="147"/>
        <end position="214"/>
    </location>
</feature>
<keyword evidence="1" id="KW-0805">Transcription regulation</keyword>
<dbReference type="PROSITE" id="PS51063">
    <property type="entry name" value="HTH_CRP_2"/>
    <property type="match status" value="1"/>
</dbReference>
<evidence type="ECO:0000256" key="2">
    <source>
        <dbReference type="ARBA" id="ARBA00023125"/>
    </source>
</evidence>
<keyword evidence="3" id="KW-0804">Transcription</keyword>
<evidence type="ECO:0000313" key="6">
    <source>
        <dbReference type="Proteomes" id="UP000391834"/>
    </source>
</evidence>
<dbReference type="InterPro" id="IPR012318">
    <property type="entry name" value="HTH_CRP"/>
</dbReference>
<dbReference type="AlphaFoldDB" id="A0A5M4B2K9"/>
<dbReference type="PANTHER" id="PTHR24567">
    <property type="entry name" value="CRP FAMILY TRANSCRIPTIONAL REGULATORY PROTEIN"/>
    <property type="match status" value="1"/>
</dbReference>
<dbReference type="Gene3D" id="2.60.120.10">
    <property type="entry name" value="Jelly Rolls"/>
    <property type="match status" value="1"/>
</dbReference>
<dbReference type="GO" id="GO:0003677">
    <property type="term" value="F:DNA binding"/>
    <property type="evidence" value="ECO:0007669"/>
    <property type="project" value="UniProtKB-KW"/>
</dbReference>
<dbReference type="Pfam" id="PF00027">
    <property type="entry name" value="cNMP_binding"/>
    <property type="match status" value="1"/>
</dbReference>
<comment type="caution">
    <text evidence="5">The sequence shown here is derived from an EMBL/GenBank/DDBJ whole genome shotgun (WGS) entry which is preliminary data.</text>
</comment>
<evidence type="ECO:0000259" key="4">
    <source>
        <dbReference type="PROSITE" id="PS51063"/>
    </source>
</evidence>
<dbReference type="RefSeq" id="WP_025864715.1">
    <property type="nucleotide sequence ID" value="NZ_BLAX01000001.1"/>
</dbReference>
<reference evidence="5 6" key="1">
    <citation type="submission" date="2019-10" db="EMBL/GenBank/DDBJ databases">
        <title>Prolixibacter strains distinguished by the presence of nitrate reductase genes were adept at nitrate-dependent anaerobic corrosion of metallic iron and carbon steel.</title>
        <authorList>
            <person name="Iino T."/>
            <person name="Shono N."/>
            <person name="Ito K."/>
            <person name="Nakamura R."/>
            <person name="Sueoka K."/>
            <person name="Harayama S."/>
            <person name="Ohkuma M."/>
        </authorList>
    </citation>
    <scope>NUCLEOTIDE SEQUENCE [LARGE SCALE GENOMIC DNA]</scope>
    <source>
        <strain evidence="5 6">JCM 13498</strain>
    </source>
</reference>
<protein>
    <submittedName>
        <fullName evidence="5">Transcriptional regulator</fullName>
    </submittedName>
</protein>